<dbReference type="Pfam" id="PF01783">
    <property type="entry name" value="Ribosomal_L32p"/>
    <property type="match status" value="1"/>
</dbReference>
<keyword evidence="3 5" id="KW-0687">Ribonucleoprotein</keyword>
<dbReference type="Proteomes" id="UP000230595">
    <property type="component" value="Unassembled WGS sequence"/>
</dbReference>
<dbReference type="PANTHER" id="PTHR35534:SF1">
    <property type="entry name" value="LARGE RIBOSOMAL SUBUNIT PROTEIN BL32"/>
    <property type="match status" value="1"/>
</dbReference>
<evidence type="ECO:0000313" key="6">
    <source>
        <dbReference type="EMBL" id="PIV31747.1"/>
    </source>
</evidence>
<dbReference type="InterPro" id="IPR002677">
    <property type="entry name" value="Ribosomal_bL32"/>
</dbReference>
<dbReference type="GO" id="GO:0015934">
    <property type="term" value="C:large ribosomal subunit"/>
    <property type="evidence" value="ECO:0007669"/>
    <property type="project" value="InterPro"/>
</dbReference>
<dbReference type="GO" id="GO:0006412">
    <property type="term" value="P:translation"/>
    <property type="evidence" value="ECO:0007669"/>
    <property type="project" value="UniProtKB-UniRule"/>
</dbReference>
<dbReference type="InterPro" id="IPR044957">
    <property type="entry name" value="Ribosomal_bL32_bact"/>
</dbReference>
<protein>
    <recommendedName>
        <fullName evidence="4 5">Large ribosomal subunit protein bL32</fullName>
    </recommendedName>
</protein>
<dbReference type="EMBL" id="PEUH01000035">
    <property type="protein sequence ID" value="PIV31747.1"/>
    <property type="molecule type" value="Genomic_DNA"/>
</dbReference>
<reference evidence="7" key="1">
    <citation type="submission" date="2017-09" db="EMBL/GenBank/DDBJ databases">
        <title>Depth-based differentiation of microbial function through sediment-hosted aquifers and enrichment of novel symbionts in the deep terrestrial subsurface.</title>
        <authorList>
            <person name="Probst A.J."/>
            <person name="Ladd B."/>
            <person name="Jarett J.K."/>
            <person name="Geller-Mcgrath D.E."/>
            <person name="Sieber C.M.K."/>
            <person name="Emerson J.B."/>
            <person name="Anantharaman K."/>
            <person name="Thomas B.C."/>
            <person name="Malmstrom R."/>
            <person name="Stieglmeier M."/>
            <person name="Klingl A."/>
            <person name="Woyke T."/>
            <person name="Ryan C.M."/>
            <person name="Banfield J.F."/>
        </authorList>
    </citation>
    <scope>NUCLEOTIDE SEQUENCE [LARGE SCALE GENOMIC DNA]</scope>
</reference>
<evidence type="ECO:0000256" key="3">
    <source>
        <dbReference type="ARBA" id="ARBA00023274"/>
    </source>
</evidence>
<dbReference type="GO" id="GO:0003735">
    <property type="term" value="F:structural constituent of ribosome"/>
    <property type="evidence" value="ECO:0007669"/>
    <property type="project" value="InterPro"/>
</dbReference>
<sequence length="64" mass="7108">MGGVPVKHHTKSKVGRRRSHLALKPSQIFACQNCQAPTRSHKICASCGNYKGRIIKAPKIRVKK</sequence>
<evidence type="ECO:0000256" key="5">
    <source>
        <dbReference type="HAMAP-Rule" id="MF_00340"/>
    </source>
</evidence>
<comment type="caution">
    <text evidence="6">The sequence shown here is derived from an EMBL/GenBank/DDBJ whole genome shotgun (WGS) entry which is preliminary data.</text>
</comment>
<organism evidence="6 7">
    <name type="scientific">Candidatus Wolfebacteria bacterium CG02_land_8_20_14_3_00_37_12</name>
    <dbReference type="NCBI Taxonomy" id="1975066"/>
    <lineage>
        <taxon>Bacteria</taxon>
        <taxon>Candidatus Wolfeibacteriota</taxon>
    </lineage>
</organism>
<evidence type="ECO:0000313" key="7">
    <source>
        <dbReference type="Proteomes" id="UP000230595"/>
    </source>
</evidence>
<gene>
    <name evidence="5" type="primary">rpmF</name>
    <name evidence="6" type="ORF">COS33_01605</name>
</gene>
<dbReference type="AlphaFoldDB" id="A0A2M7CQ01"/>
<dbReference type="HAMAP" id="MF_00340">
    <property type="entry name" value="Ribosomal_bL32"/>
    <property type="match status" value="1"/>
</dbReference>
<dbReference type="SUPFAM" id="SSF57829">
    <property type="entry name" value="Zn-binding ribosomal proteins"/>
    <property type="match status" value="1"/>
</dbReference>
<evidence type="ECO:0000256" key="2">
    <source>
        <dbReference type="ARBA" id="ARBA00022980"/>
    </source>
</evidence>
<dbReference type="NCBIfam" id="TIGR01031">
    <property type="entry name" value="rpmF_bact"/>
    <property type="match status" value="1"/>
</dbReference>
<name>A0A2M7CQ01_9BACT</name>
<evidence type="ECO:0000256" key="4">
    <source>
        <dbReference type="ARBA" id="ARBA00035178"/>
    </source>
</evidence>
<comment type="similarity">
    <text evidence="1 5">Belongs to the bacterial ribosomal protein bL32 family.</text>
</comment>
<dbReference type="PANTHER" id="PTHR35534">
    <property type="entry name" value="50S RIBOSOMAL PROTEIN L32"/>
    <property type="match status" value="1"/>
</dbReference>
<keyword evidence="2 5" id="KW-0689">Ribosomal protein</keyword>
<accession>A0A2M7CQ01</accession>
<evidence type="ECO:0000256" key="1">
    <source>
        <dbReference type="ARBA" id="ARBA00008560"/>
    </source>
</evidence>
<proteinExistence type="inferred from homology"/>
<dbReference type="InterPro" id="IPR011332">
    <property type="entry name" value="Ribosomal_zn-bd"/>
</dbReference>